<proteinExistence type="predicted"/>
<gene>
    <name evidence="2" type="ORF">FSB_LOCUS59892</name>
</gene>
<sequence>MRRGGGGSRFYRKPCTPRAAPSCAAHDGPARVVFWRSSGTQNGSCGISSESSRRPLSNDIKFARIGVRTRELWLPEVGVSELFLCTLPVKIPVKRGMLIGEPRVPRRSRSHYLSNAPGLADQLVASRKDSAREGGSCAAYFCKVPDSRESELGLVRYGPASRVHRGVFGPFEGSFPIRIPADPDKFLAIREFHVVHGCVLFPMCPGSQINLLRVRKTLCASVATSALHRGELGFARYDLANGGRRNVPYAKGGGQFDPVFGLVNGPVKPWSNLVNLGQTWSNLVKALQTLGNVSRTSFQGFLGTVGPSRVGNGSVKPSQTWSTLVKLGQTLGNVSRTFFLGVFEVMSPRRNRPTWFGLPRFACRHPRKSRGYCEKSSSVCVSFSVRRAGSQPVDTRISRSGSPFALLRSRNEICDSGPNRSGPPSPRNGDESGTNRPGPPRSRNEICDSGPNRSGPPSPRNGDESGTNRPGPPRSRNEICDSGPNRSGPPSPRNGDESGTNRPGPPRSRNEICDSGPNRSGPPSPRNGDESGTNRPGPSRSRNEICDSGLNRSGPPSPRNGICDSTFCQSRNLAVRSILEIHPSGQGKLGFETCQIAIGPGLEIHPNGRGKLGFETCQIAIG</sequence>
<accession>A0A2N9J666</accession>
<organism evidence="2">
    <name type="scientific">Fagus sylvatica</name>
    <name type="common">Beechnut</name>
    <dbReference type="NCBI Taxonomy" id="28930"/>
    <lineage>
        <taxon>Eukaryota</taxon>
        <taxon>Viridiplantae</taxon>
        <taxon>Streptophyta</taxon>
        <taxon>Embryophyta</taxon>
        <taxon>Tracheophyta</taxon>
        <taxon>Spermatophyta</taxon>
        <taxon>Magnoliopsida</taxon>
        <taxon>eudicotyledons</taxon>
        <taxon>Gunneridae</taxon>
        <taxon>Pentapetalae</taxon>
        <taxon>rosids</taxon>
        <taxon>fabids</taxon>
        <taxon>Fagales</taxon>
        <taxon>Fagaceae</taxon>
        <taxon>Fagus</taxon>
    </lineage>
</organism>
<name>A0A2N9J666_FAGSY</name>
<evidence type="ECO:0000256" key="1">
    <source>
        <dbReference type="SAM" id="MobiDB-lite"/>
    </source>
</evidence>
<evidence type="ECO:0000313" key="2">
    <source>
        <dbReference type="EMBL" id="SPD32010.1"/>
    </source>
</evidence>
<feature type="region of interest" description="Disordered" evidence="1">
    <location>
        <begin position="1"/>
        <end position="22"/>
    </location>
</feature>
<protein>
    <submittedName>
        <fullName evidence="2">Uncharacterized protein</fullName>
    </submittedName>
</protein>
<reference evidence="2" key="1">
    <citation type="submission" date="2018-02" db="EMBL/GenBank/DDBJ databases">
        <authorList>
            <person name="Cohen D.B."/>
            <person name="Kent A.D."/>
        </authorList>
    </citation>
    <scope>NUCLEOTIDE SEQUENCE</scope>
</reference>
<dbReference type="EMBL" id="OIVN01006384">
    <property type="protein sequence ID" value="SPD32010.1"/>
    <property type="molecule type" value="Genomic_DNA"/>
</dbReference>
<feature type="region of interest" description="Disordered" evidence="1">
    <location>
        <begin position="390"/>
        <end position="561"/>
    </location>
</feature>
<dbReference type="AlphaFoldDB" id="A0A2N9J666"/>